<accession>A0A0L9T7Y4</accession>
<organism evidence="1 2">
    <name type="scientific">Phaseolus angularis</name>
    <name type="common">Azuki bean</name>
    <name type="synonym">Vigna angularis</name>
    <dbReference type="NCBI Taxonomy" id="3914"/>
    <lineage>
        <taxon>Eukaryota</taxon>
        <taxon>Viridiplantae</taxon>
        <taxon>Streptophyta</taxon>
        <taxon>Embryophyta</taxon>
        <taxon>Tracheophyta</taxon>
        <taxon>Spermatophyta</taxon>
        <taxon>Magnoliopsida</taxon>
        <taxon>eudicotyledons</taxon>
        <taxon>Gunneridae</taxon>
        <taxon>Pentapetalae</taxon>
        <taxon>rosids</taxon>
        <taxon>fabids</taxon>
        <taxon>Fabales</taxon>
        <taxon>Fabaceae</taxon>
        <taxon>Papilionoideae</taxon>
        <taxon>50 kb inversion clade</taxon>
        <taxon>NPAAA clade</taxon>
        <taxon>indigoferoid/millettioid clade</taxon>
        <taxon>Phaseoleae</taxon>
        <taxon>Vigna</taxon>
    </lineage>
</organism>
<name>A0A0L9T7Y4_PHAAN</name>
<evidence type="ECO:0000313" key="2">
    <source>
        <dbReference type="Proteomes" id="UP000053144"/>
    </source>
</evidence>
<reference evidence="2" key="1">
    <citation type="journal article" date="2015" name="Proc. Natl. Acad. Sci. U.S.A.">
        <title>Genome sequencing of adzuki bean (Vigna angularis) provides insight into high starch and low fat accumulation and domestication.</title>
        <authorList>
            <person name="Yang K."/>
            <person name="Tian Z."/>
            <person name="Chen C."/>
            <person name="Luo L."/>
            <person name="Zhao B."/>
            <person name="Wang Z."/>
            <person name="Yu L."/>
            <person name="Li Y."/>
            <person name="Sun Y."/>
            <person name="Li W."/>
            <person name="Chen Y."/>
            <person name="Li Y."/>
            <person name="Zhang Y."/>
            <person name="Ai D."/>
            <person name="Zhao J."/>
            <person name="Shang C."/>
            <person name="Ma Y."/>
            <person name="Wu B."/>
            <person name="Wang M."/>
            <person name="Gao L."/>
            <person name="Sun D."/>
            <person name="Zhang P."/>
            <person name="Guo F."/>
            <person name="Wang W."/>
            <person name="Li Y."/>
            <person name="Wang J."/>
            <person name="Varshney R.K."/>
            <person name="Wang J."/>
            <person name="Ling H.Q."/>
            <person name="Wan P."/>
        </authorList>
    </citation>
    <scope>NUCLEOTIDE SEQUENCE</scope>
    <source>
        <strain evidence="2">cv. Jingnong 6</strain>
    </source>
</reference>
<dbReference type="EMBL" id="KQ258334">
    <property type="protein sequence ID" value="KOM26688.1"/>
    <property type="molecule type" value="Genomic_DNA"/>
</dbReference>
<dbReference type="Gramene" id="KOM26688">
    <property type="protein sequence ID" value="KOM26688"/>
    <property type="gene ID" value="LR48_Vigan304s003500"/>
</dbReference>
<proteinExistence type="predicted"/>
<dbReference type="Proteomes" id="UP000053144">
    <property type="component" value="Unassembled WGS sequence"/>
</dbReference>
<protein>
    <submittedName>
        <fullName evidence="1">Uncharacterized protein</fullName>
    </submittedName>
</protein>
<sequence>MRKRGEASNVVVILDAGLEEVLAMVGFHSGLALRQCEEDVGCHGGRWRLKMVATQMVREDEHDCCVVWDSRWWRSGATRLIVGGGRFGVRWCGEEEKSVCFWVYCGGPVAERKGSRRGWSNLRHGGGTTVTTAIDDEGDDGSREEDFYCPVTGQHG</sequence>
<gene>
    <name evidence="1" type="ORF">LR48_Vigan304s003500</name>
</gene>
<evidence type="ECO:0000313" key="1">
    <source>
        <dbReference type="EMBL" id="KOM26688.1"/>
    </source>
</evidence>
<dbReference type="AlphaFoldDB" id="A0A0L9T7Y4"/>